<evidence type="ECO:0000256" key="1">
    <source>
        <dbReference type="SAM" id="Phobius"/>
    </source>
</evidence>
<dbReference type="EMBL" id="FMWD01000001">
    <property type="protein sequence ID" value="SCZ49990.1"/>
    <property type="molecule type" value="Genomic_DNA"/>
</dbReference>
<accession>A0A1G5PLG3</accession>
<name>A0A1G5PLG3_9GAMM</name>
<protein>
    <submittedName>
        <fullName evidence="2">Uncharacterized protein</fullName>
    </submittedName>
</protein>
<feature type="transmembrane region" description="Helical" evidence="1">
    <location>
        <begin position="71"/>
        <end position="94"/>
    </location>
</feature>
<sequence length="131" mass="14484">MSKYVLRGIALVAVAFGLLTLTEGGGVLFFDGEARRAAGDYVPFVLWFNFLTGFFYIFIGIVLWRDMASGFAWALAVWVASLVVFGLLALHIAGGGAYEERTVAAMSLRSGVLTLVLLATYWQLRQRRARR</sequence>
<evidence type="ECO:0000313" key="2">
    <source>
        <dbReference type="EMBL" id="SCZ49990.1"/>
    </source>
</evidence>
<dbReference type="STRING" id="415747.SAMN03097708_00311"/>
<reference evidence="2 3" key="1">
    <citation type="submission" date="2016-10" db="EMBL/GenBank/DDBJ databases">
        <authorList>
            <person name="de Groot N.N."/>
        </authorList>
    </citation>
    <scope>NUCLEOTIDE SEQUENCE [LARGE SCALE GENOMIC DNA]</scope>
    <source>
        <strain evidence="2 3">HLD2</strain>
    </source>
</reference>
<evidence type="ECO:0000313" key="3">
    <source>
        <dbReference type="Proteomes" id="UP000199648"/>
    </source>
</evidence>
<feature type="transmembrane region" description="Helical" evidence="1">
    <location>
        <begin position="44"/>
        <end position="64"/>
    </location>
</feature>
<keyword evidence="1" id="KW-0472">Membrane</keyword>
<dbReference type="RefSeq" id="WP_092991885.1">
    <property type="nucleotide sequence ID" value="NZ_FMWD01000001.1"/>
</dbReference>
<dbReference type="OrthoDB" id="1122739at2"/>
<proteinExistence type="predicted"/>
<dbReference type="Proteomes" id="UP000199648">
    <property type="component" value="Unassembled WGS sequence"/>
</dbReference>
<keyword evidence="1" id="KW-1133">Transmembrane helix</keyword>
<feature type="transmembrane region" description="Helical" evidence="1">
    <location>
        <begin position="106"/>
        <end position="124"/>
    </location>
</feature>
<keyword evidence="1" id="KW-0812">Transmembrane</keyword>
<gene>
    <name evidence="2" type="ORF">SAMN03097708_00311</name>
</gene>
<keyword evidence="3" id="KW-1185">Reference proteome</keyword>
<organism evidence="2 3">
    <name type="scientific">Thiohalomonas denitrificans</name>
    <dbReference type="NCBI Taxonomy" id="415747"/>
    <lineage>
        <taxon>Bacteria</taxon>
        <taxon>Pseudomonadati</taxon>
        <taxon>Pseudomonadota</taxon>
        <taxon>Gammaproteobacteria</taxon>
        <taxon>Thiohalomonadales</taxon>
        <taxon>Thiohalomonadaceae</taxon>
        <taxon>Thiohalomonas</taxon>
    </lineage>
</organism>
<dbReference type="AlphaFoldDB" id="A0A1G5PLG3"/>